<evidence type="ECO:0000256" key="2">
    <source>
        <dbReference type="ARBA" id="ARBA00022649"/>
    </source>
</evidence>
<gene>
    <name evidence="3" type="ORF">PV361_08220</name>
</gene>
<dbReference type="InterPro" id="IPR007337">
    <property type="entry name" value="RelB/DinJ"/>
</dbReference>
<dbReference type="PANTHER" id="PTHR38781">
    <property type="entry name" value="ANTITOXIN DINJ-RELATED"/>
    <property type="match status" value="1"/>
</dbReference>
<proteinExistence type="inferred from homology"/>
<dbReference type="InterPro" id="IPR013321">
    <property type="entry name" value="Arc_rbn_hlx_hlx"/>
</dbReference>
<organism evidence="3 4">
    <name type="scientific">Peptoniphilus grossensis</name>
    <dbReference type="NCBI Taxonomy" id="1465756"/>
    <lineage>
        <taxon>Bacteria</taxon>
        <taxon>Bacillati</taxon>
        <taxon>Bacillota</taxon>
        <taxon>Tissierellia</taxon>
        <taxon>Tissierellales</taxon>
        <taxon>Peptoniphilaceae</taxon>
        <taxon>Peptoniphilus</taxon>
    </lineage>
</organism>
<comment type="caution">
    <text evidence="3">The sequence shown here is derived from an EMBL/GenBank/DDBJ whole genome shotgun (WGS) entry which is preliminary data.</text>
</comment>
<name>A0ABU7XBM9_9FIRM</name>
<evidence type="ECO:0000313" key="3">
    <source>
        <dbReference type="EMBL" id="MEF3318686.1"/>
    </source>
</evidence>
<keyword evidence="4" id="KW-1185">Reference proteome</keyword>
<accession>A0ABU7XBM9</accession>
<dbReference type="RefSeq" id="WP_332087699.1">
    <property type="nucleotide sequence ID" value="NZ_JARBCY010000052.1"/>
</dbReference>
<dbReference type="Proteomes" id="UP001328425">
    <property type="component" value="Unassembled WGS sequence"/>
</dbReference>
<dbReference type="Pfam" id="PF04221">
    <property type="entry name" value="RelB"/>
    <property type="match status" value="1"/>
</dbReference>
<keyword evidence="2" id="KW-1277">Toxin-antitoxin system</keyword>
<evidence type="ECO:0000256" key="1">
    <source>
        <dbReference type="ARBA" id="ARBA00010562"/>
    </source>
</evidence>
<dbReference type="NCBIfam" id="TIGR02384">
    <property type="entry name" value="RelB_DinJ"/>
    <property type="match status" value="1"/>
</dbReference>
<dbReference type="PANTHER" id="PTHR38781:SF1">
    <property type="entry name" value="ANTITOXIN DINJ-RELATED"/>
    <property type="match status" value="1"/>
</dbReference>
<reference evidence="3 4" key="1">
    <citation type="submission" date="2022-11" db="EMBL/GenBank/DDBJ databases">
        <title>The First Case of Preauricular Fistular Abscess Caused by Peptoniphilus grossensis.</title>
        <authorList>
            <person name="Byun J.-H."/>
        </authorList>
    </citation>
    <scope>NUCLEOTIDE SEQUENCE [LARGE SCALE GENOMIC DNA]</scope>
    <source>
        <strain evidence="3 4">GYB008</strain>
    </source>
</reference>
<evidence type="ECO:0000313" key="4">
    <source>
        <dbReference type="Proteomes" id="UP001328425"/>
    </source>
</evidence>
<dbReference type="EMBL" id="JARBCY010000052">
    <property type="protein sequence ID" value="MEF3318686.1"/>
    <property type="molecule type" value="Genomic_DNA"/>
</dbReference>
<protein>
    <submittedName>
        <fullName evidence="3">Type II toxin-antitoxin system RelB/DinJ family antitoxin</fullName>
    </submittedName>
</protein>
<sequence length="79" mass="9029">MANVNIRIEENLKNEFEKVCESMGMTRDEAFEIFARAVVEEGAMPFEVKASDALLLGPYNSFDEIIKEADQEIEKENKL</sequence>
<comment type="similarity">
    <text evidence="1">Belongs to the RelB/DinJ antitoxin family.</text>
</comment>
<dbReference type="Gene3D" id="1.10.1220.10">
    <property type="entry name" value="Met repressor-like"/>
    <property type="match status" value="1"/>
</dbReference>